<dbReference type="InterPro" id="IPR036322">
    <property type="entry name" value="WD40_repeat_dom_sf"/>
</dbReference>
<dbReference type="SUPFAM" id="SSF50978">
    <property type="entry name" value="WD40 repeat-like"/>
    <property type="match status" value="1"/>
</dbReference>
<evidence type="ECO:0000256" key="3">
    <source>
        <dbReference type="ARBA" id="ARBA00022824"/>
    </source>
</evidence>
<protein>
    <recommendedName>
        <fullName evidence="5">Sec39 domain-containing protein</fullName>
    </recommendedName>
</protein>
<evidence type="ECO:0000313" key="6">
    <source>
        <dbReference type="EMBL" id="ONI25700.1"/>
    </source>
</evidence>
<organism evidence="6 7">
    <name type="scientific">Prunus persica</name>
    <name type="common">Peach</name>
    <name type="synonym">Amygdalus persica</name>
    <dbReference type="NCBI Taxonomy" id="3760"/>
    <lineage>
        <taxon>Eukaryota</taxon>
        <taxon>Viridiplantae</taxon>
        <taxon>Streptophyta</taxon>
        <taxon>Embryophyta</taxon>
        <taxon>Tracheophyta</taxon>
        <taxon>Spermatophyta</taxon>
        <taxon>Magnoliopsida</taxon>
        <taxon>eudicotyledons</taxon>
        <taxon>Gunneridae</taxon>
        <taxon>Pentapetalae</taxon>
        <taxon>rosids</taxon>
        <taxon>fabids</taxon>
        <taxon>Rosales</taxon>
        <taxon>Rosaceae</taxon>
        <taxon>Amygdaloideae</taxon>
        <taxon>Amygdaleae</taxon>
        <taxon>Prunus</taxon>
    </lineage>
</organism>
<evidence type="ECO:0000256" key="4">
    <source>
        <dbReference type="ARBA" id="ARBA00022927"/>
    </source>
</evidence>
<dbReference type="PANTHER" id="PTHR15922">
    <property type="entry name" value="NEUROBLASTOMA-AMPLIFIED SEQUENCE"/>
    <property type="match status" value="1"/>
</dbReference>
<sequence length="2452" mass="276129">MDEPTPTVFYETRRHITRPYTPSYPPQQVLNYVVFLNFNIIKFIFHNRSINQFPDCFLFRLIYGVQANDGSKGSFLSLLSLQGVNQLKEKWNEYKQPRKLRKLASLFISPRGERVAVASGNQITILQKEDDYSKPCGTFTSGSLASFTTGTWSESHDVLGVADDTDTLYFIKANGDEITRIARRHLKVSLPVISLIVQDDSDAQKSCLCSFIVVTSDGSLQHVEICQDPSSSIYSARTSNNGLTAKGQFPDNVLCVDYQPGLSLLAVVTLTSGSCYLSLWGRSRIIDLEQLVTIQFEGFYSKPKGQKSKLAHPKVLISPQAKFVATLDVTGCLHIFKLDKDCFSLSNFTCRERCESELTNNLSSGEGEHLSDIVDFTWWSDHILAFARRSGIVTMLDILSGLKVQENGTVYSKPIIERINMFQGNIFLLETISSEKRSNSKETNDSHSMEHIAVDSLDQIDISSLNWSLVSFSERSILEMYNILIRNEKYQAALDFADCHGLDKDEVIKSQWLHSSQGANEISTFLSKIKDKPFILSECVDKVGPTEDAVRALLAYGLRLTNQYGFSEPEKDECTEIWDFRMARLQLLQFKDRLETFLGINMGRFSVQEYRKFRAMPINEAALTLAESGKIGALNLLFKRHPYSLAPFILDILAAIPETVPVQTYGQLLPGRSPPTSVILREEDWVECEKMINFINRSPKDHEICIQIQTEPILKQCRGSVWPSTNELSTWYKKRARDIDSCSGQLDNCLCLIEFANRKGVYELQRFHEDVSYLHQLIYSDDSIGEINSSLSLVIWEQLSDYEKFGMMLKGVKEENMIGRLRNMAVPFMQNRFHYTVSVSQDQVADNHLTPEHNKVESFLVRWLKETASENKLDICLLVIEEGCCDFQSNSLFKDEVEVIDCALQCIYLCTSTDRWSTMATILSKLPHIQDGEIIVDDLERRLKLAEGHIEVGRLLAFYQVPKPLNFFLESHADGKGVKQILRLILSKFIRRQPGRSDTDWASMWRDMQCIRDKAFPFLDLEYMLMEFCRGLLKAGKFSLARNYLKGTSSVALASEKAENLVIQAAREYFFSASSLTCTEIWKAKECLNLFPSSRNVKVESDIIDALTVRLPRLGVTLLPMQFRQIKDPMEIIKTAITCQNGAYLHVDELIEIAKLLGLSSPDNISSVQEAIAREAAVAGDLQLALDLCLVLAKKGHGHIWDLCAAIARGPALENMDINSRKQLLGFALSNCDEESVSELLHAWKDLDLQGQCETLMMLTGTECPDFSIQGSSVITGPVHGIQDIINLKGCLEMVEGASCDDQEVHLSNIKNLLSVVAKNLPVVNGTSWESVLTENGKLLSFAALQLPWLLQLSRNTEHSKKSIGNLIPGKQYVSVRTQALVTILSWLARNGFAPTDHAVASLAKSIIEPPVTEEEDIVGCSFLLNLGDAFNGVEVIEEQLRTRKDYQEISSIMNVGMTYSLLYSSAIECEGPMERRELLLRKFKEKHTPPSTDEINKFDKVQSTFWREWKLKLEDQKRVADRCRALEKIIPGVDTARFLSRDFNYIGSVVFPLIDSVKLEKKHILKDVLKLADDNGLNRAEVFLRYLSSVLVSEVWSNDDITYEISEFKGEIVGYAVETIKAVSSDVYPAIDGCNKLRLAYMFGLFSDCYLQLEESRKELPIIHPDQEHLSGFGLSRFYKLMEQECKRVSFLANLNFKNIAGLGGLNLKCLSHEVYMHIYESSLEALATMVESLASIYSDPLSKGLITWQDVYKHHVLSLLTPLEAKAGTDSIIKSTEDLQCFICQLEQSYEYCRKYIILLAHVDSLNIMKRYFTIIVPLLGSYGTLPDNSAWQECLIILLNFWIRMIDEMKDIASHEEAKENCRLNLDCLACCLKIFMRLVIEDTVSPSQGWGTIVSFVSHGLIGDSASEPYMFCRSMIFSGCGFGAVAEVFSQAVGGPTGSTLAGDTEVQELPLLYLNILEHILKDVVVREWQDYENLYKLLSSLSKLEGDLEYLDKVRHLVWERMAKFSDNLQLPGSVRVCTLELMQFLTGKSTKGLSASIQSSVMPWEGWDEVHFMSNKSETTDQGLVDHNDTPNRFTSTLVALKSSQLVATISPTLEITSDDLSNLEKAVSCFLKLCDVAQSYSHVGSLLAMLGEWEGFFLVREDKKPSVEASDAGNDWNENWDEGWESFQELEPPVKEKESSFSIHPLHACWLEIFKKLVMLSQFKDVLRLIDQSLLKSNGILLDEDGARSLSQIVLERDCFTALKLVLLLPFETLQLQCLAAVEDKLKQGGISDSIGGDHELLMLVLFSGVLPTIISNSSYGNTLSCICYLVGNLSHKFQAARLQNERLVQKGKGGCKEENESWLLVFRRMLFPCFISELVKADQQLLAGLIVTKFMHTNASLGLVNVAEASLGRFLEVQLHGLHDPLDETRSQETLKNVVSSLRGKLENLIQGALSLLSTNAR</sequence>
<accession>A0A251QQJ8</accession>
<feature type="domain" description="Sec39" evidence="5">
    <location>
        <begin position="622"/>
        <end position="927"/>
    </location>
</feature>
<evidence type="ECO:0000256" key="2">
    <source>
        <dbReference type="ARBA" id="ARBA00022448"/>
    </source>
</evidence>
<dbReference type="EMBL" id="CM007652">
    <property type="protein sequence ID" value="ONI25700.1"/>
    <property type="molecule type" value="Genomic_DNA"/>
</dbReference>
<dbReference type="InterPro" id="IPR013244">
    <property type="entry name" value="Sec39_domain"/>
</dbReference>
<keyword evidence="4" id="KW-0653">Protein transport</keyword>
<keyword evidence="3" id="KW-0256">Endoplasmic reticulum</keyword>
<keyword evidence="2" id="KW-0813">Transport</keyword>
<dbReference type="GO" id="GO:0015031">
    <property type="term" value="P:protein transport"/>
    <property type="evidence" value="ECO:0007669"/>
    <property type="project" value="UniProtKB-KW"/>
</dbReference>
<dbReference type="STRING" id="3760.A0A251QQJ8"/>
<dbReference type="GO" id="GO:0000149">
    <property type="term" value="F:SNARE binding"/>
    <property type="evidence" value="ECO:0000318"/>
    <property type="project" value="GO_Central"/>
</dbReference>
<dbReference type="Pfam" id="PF08314">
    <property type="entry name" value="Sec39"/>
    <property type="match status" value="2"/>
</dbReference>
<evidence type="ECO:0000313" key="7">
    <source>
        <dbReference type="Proteomes" id="UP000006882"/>
    </source>
</evidence>
<name>A0A251QQJ8_PRUPE</name>
<gene>
    <name evidence="6" type="ORF">PRUPE_2G315300</name>
</gene>
<evidence type="ECO:0000256" key="1">
    <source>
        <dbReference type="ARBA" id="ARBA00004240"/>
    </source>
</evidence>
<comment type="subcellular location">
    <subcellularLocation>
        <location evidence="1">Endoplasmic reticulum</location>
    </subcellularLocation>
</comment>
<dbReference type="GO" id="GO:0070939">
    <property type="term" value="C:Dsl1/NZR complex"/>
    <property type="evidence" value="ECO:0000318"/>
    <property type="project" value="GO_Central"/>
</dbReference>
<dbReference type="Gramene" id="ONI25700">
    <property type="protein sequence ID" value="ONI25700"/>
    <property type="gene ID" value="PRUPE_2G315300"/>
</dbReference>
<dbReference type="PANTHER" id="PTHR15922:SF2">
    <property type="entry name" value="NBAS SUBUNIT OF NRZ TETHERING COMPLEX"/>
    <property type="match status" value="1"/>
</dbReference>
<proteinExistence type="predicted"/>
<dbReference type="Proteomes" id="UP000006882">
    <property type="component" value="Chromosome G2"/>
</dbReference>
<dbReference type="GO" id="GO:0006890">
    <property type="term" value="P:retrograde vesicle-mediated transport, Golgi to endoplasmic reticulum"/>
    <property type="evidence" value="ECO:0000318"/>
    <property type="project" value="GO_Central"/>
</dbReference>
<keyword evidence="7" id="KW-1185">Reference proteome</keyword>
<evidence type="ECO:0000259" key="5">
    <source>
        <dbReference type="Pfam" id="PF08314"/>
    </source>
</evidence>
<feature type="domain" description="Sec39" evidence="5">
    <location>
        <begin position="977"/>
        <end position="1160"/>
    </location>
</feature>
<reference evidence="6 7" key="1">
    <citation type="journal article" date="2013" name="Nat. Genet.">
        <title>The high-quality draft genome of peach (Prunus persica) identifies unique patterns of genetic diversity, domestication and genome evolution.</title>
        <authorList>
            <consortium name="International Peach Genome Initiative"/>
            <person name="Verde I."/>
            <person name="Abbott A.G."/>
            <person name="Scalabrin S."/>
            <person name="Jung S."/>
            <person name="Shu S."/>
            <person name="Marroni F."/>
            <person name="Zhebentyayeva T."/>
            <person name="Dettori M.T."/>
            <person name="Grimwood J."/>
            <person name="Cattonaro F."/>
            <person name="Zuccolo A."/>
            <person name="Rossini L."/>
            <person name="Jenkins J."/>
            <person name="Vendramin E."/>
            <person name="Meisel L.A."/>
            <person name="Decroocq V."/>
            <person name="Sosinski B."/>
            <person name="Prochnik S."/>
            <person name="Mitros T."/>
            <person name="Policriti A."/>
            <person name="Cipriani G."/>
            <person name="Dondini L."/>
            <person name="Ficklin S."/>
            <person name="Goodstein D.M."/>
            <person name="Xuan P."/>
            <person name="Del Fabbro C."/>
            <person name="Aramini V."/>
            <person name="Copetti D."/>
            <person name="Gonzalez S."/>
            <person name="Horner D.S."/>
            <person name="Falchi R."/>
            <person name="Lucas S."/>
            <person name="Mica E."/>
            <person name="Maldonado J."/>
            <person name="Lazzari B."/>
            <person name="Bielenberg D."/>
            <person name="Pirona R."/>
            <person name="Miculan M."/>
            <person name="Barakat A."/>
            <person name="Testolin R."/>
            <person name="Stella A."/>
            <person name="Tartarini S."/>
            <person name="Tonutti P."/>
            <person name="Arus P."/>
            <person name="Orellana A."/>
            <person name="Wells C."/>
            <person name="Main D."/>
            <person name="Vizzotto G."/>
            <person name="Silva H."/>
            <person name="Salamini F."/>
            <person name="Schmutz J."/>
            <person name="Morgante M."/>
            <person name="Rokhsar D.S."/>
        </authorList>
    </citation>
    <scope>NUCLEOTIDE SEQUENCE [LARGE SCALE GENOMIC DNA]</scope>
    <source>
        <strain evidence="7">cv. Nemared</strain>
    </source>
</reference>